<evidence type="ECO:0000313" key="5">
    <source>
        <dbReference type="Proteomes" id="UP000323393"/>
    </source>
</evidence>
<organism evidence="3 6">
    <name type="scientific">Sutcliffiella horikoshii</name>
    <dbReference type="NCBI Taxonomy" id="79883"/>
    <lineage>
        <taxon>Bacteria</taxon>
        <taxon>Bacillati</taxon>
        <taxon>Bacillota</taxon>
        <taxon>Bacilli</taxon>
        <taxon>Bacillales</taxon>
        <taxon>Bacillaceae</taxon>
        <taxon>Sutcliffiella</taxon>
    </lineage>
</organism>
<dbReference type="EMBL" id="VTEU01000010">
    <property type="protein sequence ID" value="TYS55637.1"/>
    <property type="molecule type" value="Genomic_DNA"/>
</dbReference>
<dbReference type="Pfam" id="PF14165">
    <property type="entry name" value="YtzH"/>
    <property type="match status" value="1"/>
</dbReference>
<dbReference type="EMBL" id="CP020880">
    <property type="protein sequence ID" value="ART77671.1"/>
    <property type="molecule type" value="Genomic_DNA"/>
</dbReference>
<dbReference type="EMBL" id="VTET01000006">
    <property type="protein sequence ID" value="TYS71503.1"/>
    <property type="molecule type" value="Genomic_DNA"/>
</dbReference>
<evidence type="ECO:0000313" key="4">
    <source>
        <dbReference type="Proteomes" id="UP000195573"/>
    </source>
</evidence>
<dbReference type="KEGG" id="bhk:B4U37_17130"/>
<evidence type="ECO:0000313" key="1">
    <source>
        <dbReference type="EMBL" id="ART77671.1"/>
    </source>
</evidence>
<proteinExistence type="predicted"/>
<reference evidence="1 4" key="1">
    <citation type="submission" date="2017-04" db="EMBL/GenBank/DDBJ databases">
        <title>Complete Genome Sequence of the Bacillus horikoshii 20a strain from Cuatro Cienegas, Coahuila, Mexico.</title>
        <authorList>
            <person name="Zarza E."/>
            <person name="Alcaraz L.D."/>
            <person name="Aguilar-Salinas B."/>
            <person name="Islas A."/>
            <person name="Olmedo-Alvarez G."/>
        </authorList>
    </citation>
    <scope>NUCLEOTIDE SEQUENCE [LARGE SCALE GENOMIC DNA]</scope>
    <source>
        <strain evidence="1 4">20a</strain>
    </source>
</reference>
<dbReference type="Proteomes" id="UP000195573">
    <property type="component" value="Chromosome"/>
</dbReference>
<dbReference type="InterPro" id="IPR025547">
    <property type="entry name" value="YtzH"/>
</dbReference>
<name>A0A1Y0CQL4_9BACI</name>
<reference evidence="5 6" key="2">
    <citation type="submission" date="2019-08" db="EMBL/GenBank/DDBJ databases">
        <title>Bacillus genomes from the desert of Cuatro Cienegas, Coahuila.</title>
        <authorList>
            <person name="Olmedo-Alvarez G."/>
        </authorList>
    </citation>
    <scope>NUCLEOTIDE SEQUENCE [LARGE SCALE GENOMIC DNA]</scope>
    <source>
        <strain evidence="2 5">CH88_3T</strain>
        <strain evidence="3 6">CH98b_3T</strain>
    </source>
</reference>
<evidence type="ECO:0000313" key="2">
    <source>
        <dbReference type="EMBL" id="TYS55637.1"/>
    </source>
</evidence>
<dbReference type="RefSeq" id="WP_010195396.1">
    <property type="nucleotide sequence ID" value="NZ_CP020880.1"/>
</dbReference>
<dbReference type="Proteomes" id="UP000324517">
    <property type="component" value="Unassembled WGS sequence"/>
</dbReference>
<keyword evidence="4" id="KW-1185">Reference proteome</keyword>
<protein>
    <recommendedName>
        <fullName evidence="7">YtzH-like protein</fullName>
    </recommendedName>
</protein>
<evidence type="ECO:0008006" key="7">
    <source>
        <dbReference type="Google" id="ProtNLM"/>
    </source>
</evidence>
<dbReference type="GeneID" id="96740127"/>
<evidence type="ECO:0000313" key="3">
    <source>
        <dbReference type="EMBL" id="TYS71503.1"/>
    </source>
</evidence>
<dbReference type="AlphaFoldDB" id="A0A1Y0CQL4"/>
<accession>A0A1Y0CQL4</accession>
<dbReference type="OrthoDB" id="2968867at2"/>
<sequence length="92" mass="10718">MPLNYHDQIHLLKDILADHQIDCCGSVAEYEQLERVIKSLMVNNEIDQNVKNILQDIYSYSQAGINSSNDHDHNQLHQSKFTNWIDSIDQYS</sequence>
<gene>
    <name evidence="1" type="ORF">B4U37_17130</name>
    <name evidence="2" type="ORF">FZC74_17945</name>
    <name evidence="3" type="ORF">FZC75_13235</name>
</gene>
<dbReference type="Proteomes" id="UP000323393">
    <property type="component" value="Unassembled WGS sequence"/>
</dbReference>
<evidence type="ECO:0000313" key="6">
    <source>
        <dbReference type="Proteomes" id="UP000324517"/>
    </source>
</evidence>